<evidence type="ECO:0000313" key="1">
    <source>
        <dbReference type="EMBL" id="KAI1703581.1"/>
    </source>
</evidence>
<accession>A0AAD4MTS1</accession>
<sequence>MLKLCEFLFRQSTVRKPIRAICLVLLWKKRMASIASELTTEFSANNTLATKSSQVHHNSSPRKTSQTRKFRYALQWELIHSVAVKDISIAVACKDVKLENATAGLLDASATDNYNHYNNPDVLETGNVASTGVGSARGVAKAISEFFEVDYFSK</sequence>
<protein>
    <submittedName>
        <fullName evidence="1">Uncharacterized protein</fullName>
    </submittedName>
</protein>
<dbReference type="Proteomes" id="UP001201812">
    <property type="component" value="Unassembled WGS sequence"/>
</dbReference>
<evidence type="ECO:0000313" key="2">
    <source>
        <dbReference type="Proteomes" id="UP001201812"/>
    </source>
</evidence>
<keyword evidence="2" id="KW-1185">Reference proteome</keyword>
<dbReference type="EMBL" id="JAKKPZ010000080">
    <property type="protein sequence ID" value="KAI1703581.1"/>
    <property type="molecule type" value="Genomic_DNA"/>
</dbReference>
<proteinExistence type="predicted"/>
<comment type="caution">
    <text evidence="1">The sequence shown here is derived from an EMBL/GenBank/DDBJ whole genome shotgun (WGS) entry which is preliminary data.</text>
</comment>
<reference evidence="1" key="1">
    <citation type="submission" date="2022-01" db="EMBL/GenBank/DDBJ databases">
        <title>Genome Sequence Resource for Two Populations of Ditylenchus destructor, the Migratory Endoparasitic Phytonematode.</title>
        <authorList>
            <person name="Zhang H."/>
            <person name="Lin R."/>
            <person name="Xie B."/>
        </authorList>
    </citation>
    <scope>NUCLEOTIDE SEQUENCE</scope>
    <source>
        <strain evidence="1">BazhouSP</strain>
    </source>
</reference>
<organism evidence="1 2">
    <name type="scientific">Ditylenchus destructor</name>
    <dbReference type="NCBI Taxonomy" id="166010"/>
    <lineage>
        <taxon>Eukaryota</taxon>
        <taxon>Metazoa</taxon>
        <taxon>Ecdysozoa</taxon>
        <taxon>Nematoda</taxon>
        <taxon>Chromadorea</taxon>
        <taxon>Rhabditida</taxon>
        <taxon>Tylenchina</taxon>
        <taxon>Tylenchomorpha</taxon>
        <taxon>Sphaerularioidea</taxon>
        <taxon>Anguinidae</taxon>
        <taxon>Anguininae</taxon>
        <taxon>Ditylenchus</taxon>
    </lineage>
</organism>
<gene>
    <name evidence="1" type="ORF">DdX_14818</name>
</gene>
<dbReference type="AlphaFoldDB" id="A0AAD4MTS1"/>
<name>A0AAD4MTS1_9BILA</name>